<keyword evidence="5" id="KW-0762">Sugar transport</keyword>
<keyword evidence="10" id="KW-0626">Porin</keyword>
<feature type="chain" id="PRO_5041374690" evidence="15">
    <location>
        <begin position="25"/>
        <end position="380"/>
    </location>
</feature>
<accession>A0AA37IKR3</accession>
<evidence type="ECO:0000256" key="9">
    <source>
        <dbReference type="ARBA" id="ARBA00023065"/>
    </source>
</evidence>
<evidence type="ECO:0000256" key="5">
    <source>
        <dbReference type="ARBA" id="ARBA00022597"/>
    </source>
</evidence>
<feature type="signal peptide" evidence="15">
    <location>
        <begin position="1"/>
        <end position="24"/>
    </location>
</feature>
<dbReference type="Gene3D" id="3.30.1950.10">
    <property type="entry name" value="wza like domain"/>
    <property type="match status" value="1"/>
</dbReference>
<sequence length="380" mass="40194">MKDSFPRTAAAIALAAMLSACQFAPGFRMPVSADATASDGDAGPHIEATAATPAIPVTELDLALARRYADQRKANRDGQAKRLFGAPAVYTVGAGDVLQIVVWDHPEFAAALGAGQNQATAKASDPAAGFVVDQKGNLRFPYAGTLGVAGLRTDEIQQKLAAALSTYLVKPQVTVRMASYRARQIYVDGQVRDPGAISLTDVPLSFYDAISRAGGFNDNADQSDVVLVRGGDSYRIDVPQLLAQGLNPSKLYLKEGDLLRVTSRDDNGVYVMGEVSKPGSAAPRRDGRLTLADALSQVGSINSNTADTAQMFVIRPGGDAPRVYHLDSRSPVSMLVANEFELQPKDVVYVDGSGLVRFNRVISLLMPLISTGLTAGVIAK</sequence>
<evidence type="ECO:0000256" key="3">
    <source>
        <dbReference type="ARBA" id="ARBA00022448"/>
    </source>
</evidence>
<dbReference type="Pfam" id="PF02563">
    <property type="entry name" value="Poly_export"/>
    <property type="match status" value="1"/>
</dbReference>
<evidence type="ECO:0000256" key="13">
    <source>
        <dbReference type="ARBA" id="ARBA00023237"/>
    </source>
</evidence>
<keyword evidence="7 15" id="KW-0732">Signal</keyword>
<evidence type="ECO:0000256" key="15">
    <source>
        <dbReference type="SAM" id="SignalP"/>
    </source>
</evidence>
<dbReference type="InterPro" id="IPR054765">
    <property type="entry name" value="SLBB_dom"/>
</dbReference>
<dbReference type="PANTHER" id="PTHR33619">
    <property type="entry name" value="POLYSACCHARIDE EXPORT PROTEIN GFCE-RELATED"/>
    <property type="match status" value="1"/>
</dbReference>
<evidence type="ECO:0000259" key="17">
    <source>
        <dbReference type="Pfam" id="PF22461"/>
    </source>
</evidence>
<keyword evidence="6" id="KW-0812">Transmembrane</keyword>
<dbReference type="Proteomes" id="UP001055111">
    <property type="component" value="Unassembled WGS sequence"/>
</dbReference>
<dbReference type="AlphaFoldDB" id="A0AA37IKR3"/>
<proteinExistence type="inferred from homology"/>
<dbReference type="GO" id="GO:0009279">
    <property type="term" value="C:cell outer membrane"/>
    <property type="evidence" value="ECO:0007669"/>
    <property type="project" value="UniProtKB-SubCell"/>
</dbReference>
<evidence type="ECO:0000313" key="18">
    <source>
        <dbReference type="EMBL" id="GJH30504.1"/>
    </source>
</evidence>
<dbReference type="InterPro" id="IPR049712">
    <property type="entry name" value="Poly_export"/>
</dbReference>
<comment type="subcellular location">
    <subcellularLocation>
        <location evidence="1">Cell outer membrane</location>
        <topology evidence="1">Multi-pass membrane protein</topology>
    </subcellularLocation>
</comment>
<keyword evidence="4" id="KW-1134">Transmembrane beta strand</keyword>
<name>A0AA37IKR3_9BURK</name>
<feature type="domain" description="SLBB" evidence="17">
    <location>
        <begin position="184"/>
        <end position="261"/>
    </location>
</feature>
<reference evidence="18" key="1">
    <citation type="submission" date="2022-09" db="EMBL/GenBank/DDBJ databases">
        <title>Isolation and characterization of 3-chlorobenzoate degrading bacteria from soils in Shizuoka.</title>
        <authorList>
            <person name="Ifat A."/>
            <person name="Ogawa N."/>
            <person name="Kimbara K."/>
            <person name="Moriuchi R."/>
            <person name="Dohra H."/>
            <person name="Shintani M."/>
        </authorList>
    </citation>
    <scope>NUCLEOTIDE SEQUENCE</scope>
    <source>
        <strain evidence="18">19CS4-2</strain>
    </source>
</reference>
<organism evidence="18 19">
    <name type="scientific">Caballeronia novacaledonica</name>
    <dbReference type="NCBI Taxonomy" id="1544861"/>
    <lineage>
        <taxon>Bacteria</taxon>
        <taxon>Pseudomonadati</taxon>
        <taxon>Pseudomonadota</taxon>
        <taxon>Betaproteobacteria</taxon>
        <taxon>Burkholderiales</taxon>
        <taxon>Burkholderiaceae</taxon>
        <taxon>Caballeronia</taxon>
    </lineage>
</organism>
<dbReference type="GO" id="GO:0015159">
    <property type="term" value="F:polysaccharide transmembrane transporter activity"/>
    <property type="evidence" value="ECO:0007669"/>
    <property type="project" value="InterPro"/>
</dbReference>
<dbReference type="GO" id="GO:0046930">
    <property type="term" value="C:pore complex"/>
    <property type="evidence" value="ECO:0007669"/>
    <property type="project" value="UniProtKB-KW"/>
</dbReference>
<evidence type="ECO:0000256" key="14">
    <source>
        <dbReference type="ARBA" id="ARBA00023288"/>
    </source>
</evidence>
<evidence type="ECO:0000313" key="19">
    <source>
        <dbReference type="Proteomes" id="UP001055111"/>
    </source>
</evidence>
<keyword evidence="9" id="KW-0406">Ion transport</keyword>
<evidence type="ECO:0000256" key="10">
    <source>
        <dbReference type="ARBA" id="ARBA00023114"/>
    </source>
</evidence>
<evidence type="ECO:0000256" key="6">
    <source>
        <dbReference type="ARBA" id="ARBA00022692"/>
    </source>
</evidence>
<evidence type="ECO:0000256" key="2">
    <source>
        <dbReference type="ARBA" id="ARBA00009450"/>
    </source>
</evidence>
<keyword evidence="8" id="KW-0625">Polysaccharide transport</keyword>
<dbReference type="EMBL" id="BPUS01000038">
    <property type="protein sequence ID" value="GJH30504.1"/>
    <property type="molecule type" value="Genomic_DNA"/>
</dbReference>
<keyword evidence="13" id="KW-0998">Cell outer membrane</keyword>
<protein>
    <submittedName>
        <fullName evidence="18">Polysaccharide biosynthesis/export family protein</fullName>
    </submittedName>
</protein>
<evidence type="ECO:0000256" key="11">
    <source>
        <dbReference type="ARBA" id="ARBA00023136"/>
    </source>
</evidence>
<gene>
    <name evidence="18" type="ORF">CBA19CS42_38330</name>
</gene>
<dbReference type="Gene3D" id="3.10.560.10">
    <property type="entry name" value="Outer membrane lipoprotein wza domain like"/>
    <property type="match status" value="2"/>
</dbReference>
<dbReference type="GO" id="GO:0006811">
    <property type="term" value="P:monoatomic ion transport"/>
    <property type="evidence" value="ECO:0007669"/>
    <property type="project" value="UniProtKB-KW"/>
</dbReference>
<keyword evidence="3" id="KW-0813">Transport</keyword>
<comment type="caution">
    <text evidence="18">The sequence shown here is derived from an EMBL/GenBank/DDBJ whole genome shotgun (WGS) entry which is preliminary data.</text>
</comment>
<evidence type="ECO:0000259" key="16">
    <source>
        <dbReference type="Pfam" id="PF02563"/>
    </source>
</evidence>
<evidence type="ECO:0000256" key="8">
    <source>
        <dbReference type="ARBA" id="ARBA00023047"/>
    </source>
</evidence>
<dbReference type="RefSeq" id="WP_238218135.1">
    <property type="nucleotide sequence ID" value="NZ_BPUS01000038.1"/>
</dbReference>
<dbReference type="GO" id="GO:0015288">
    <property type="term" value="F:porin activity"/>
    <property type="evidence" value="ECO:0007669"/>
    <property type="project" value="UniProtKB-KW"/>
</dbReference>
<keyword evidence="14" id="KW-0449">Lipoprotein</keyword>
<evidence type="ECO:0000256" key="7">
    <source>
        <dbReference type="ARBA" id="ARBA00022729"/>
    </source>
</evidence>
<evidence type="ECO:0000256" key="12">
    <source>
        <dbReference type="ARBA" id="ARBA00023139"/>
    </source>
</evidence>
<evidence type="ECO:0000256" key="4">
    <source>
        <dbReference type="ARBA" id="ARBA00022452"/>
    </source>
</evidence>
<keyword evidence="12" id="KW-0564">Palmitate</keyword>
<keyword evidence="11" id="KW-0472">Membrane</keyword>
<comment type="similarity">
    <text evidence="2">Belongs to the BexD/CtrA/VexA family.</text>
</comment>
<dbReference type="PROSITE" id="PS51257">
    <property type="entry name" value="PROKAR_LIPOPROTEIN"/>
    <property type="match status" value="1"/>
</dbReference>
<feature type="domain" description="SLBB" evidence="17">
    <location>
        <begin position="269"/>
        <end position="350"/>
    </location>
</feature>
<feature type="domain" description="Polysaccharide export protein N-terminal" evidence="16">
    <location>
        <begin position="87"/>
        <end position="177"/>
    </location>
</feature>
<dbReference type="InterPro" id="IPR003715">
    <property type="entry name" value="Poly_export_N"/>
</dbReference>
<evidence type="ECO:0000256" key="1">
    <source>
        <dbReference type="ARBA" id="ARBA00004571"/>
    </source>
</evidence>
<dbReference type="PANTHER" id="PTHR33619:SF3">
    <property type="entry name" value="POLYSACCHARIDE EXPORT PROTEIN GFCE-RELATED"/>
    <property type="match status" value="1"/>
</dbReference>
<dbReference type="Pfam" id="PF22461">
    <property type="entry name" value="SLBB_2"/>
    <property type="match status" value="2"/>
</dbReference>